<evidence type="ECO:0000313" key="1">
    <source>
        <dbReference type="EMBL" id="KVP98268.1"/>
    </source>
</evidence>
<evidence type="ECO:0000313" key="2">
    <source>
        <dbReference type="Proteomes" id="UP000056453"/>
    </source>
</evidence>
<organism evidence="1 2">
    <name type="scientific">Burkholderia ubonensis</name>
    <dbReference type="NCBI Taxonomy" id="101571"/>
    <lineage>
        <taxon>Bacteria</taxon>
        <taxon>Pseudomonadati</taxon>
        <taxon>Pseudomonadota</taxon>
        <taxon>Betaproteobacteria</taxon>
        <taxon>Burkholderiales</taxon>
        <taxon>Burkholderiaceae</taxon>
        <taxon>Burkholderia</taxon>
        <taxon>Burkholderia cepacia complex</taxon>
    </lineage>
</organism>
<evidence type="ECO:0008006" key="3">
    <source>
        <dbReference type="Google" id="ProtNLM"/>
    </source>
</evidence>
<proteinExistence type="predicted"/>
<dbReference type="Gene3D" id="3.40.50.150">
    <property type="entry name" value="Vaccinia Virus protein VP39"/>
    <property type="match status" value="1"/>
</dbReference>
<dbReference type="EMBL" id="LPBJ01000047">
    <property type="protein sequence ID" value="KVP98268.1"/>
    <property type="molecule type" value="Genomic_DNA"/>
</dbReference>
<sequence>MFVTDQAFASPRAATLVQTRFQRAIEGIDLALRTLAAQANGPAVTTEADKQALVAAHLPALRDFNTAWDEFTDAGQALSRAELTRLRGHAQERLHPLLLQSPFARRCFEKPLGYAGDYVMVRYILSDPFQGDSAFAQLMNFALLQADVAEGHRNRINYLEALLSNHAAAAHAVGRKASGLTIGCGPAEETFRFIHHSPHADSLDLALMDFNQETLDWTANRLAQARQETGRSPGLTYVQDSVYNLAKQKASSITPAYNVVICAGLFDYLTDRFCKRVIEFGARSLLPGGTLLVTNVSRCRSSLGMSEVLEWDLIYRSADQLASLLPDIEGFSHKVYVDETGTNAVAELVRH</sequence>
<dbReference type="Proteomes" id="UP000056453">
    <property type="component" value="Unassembled WGS sequence"/>
</dbReference>
<name>A0AAW3MWF6_9BURK</name>
<gene>
    <name evidence="1" type="ORF">WJ96_07035</name>
</gene>
<keyword evidence="2" id="KW-1185">Reference proteome</keyword>
<comment type="caution">
    <text evidence="1">The sequence shown here is derived from an EMBL/GenBank/DDBJ whole genome shotgun (WGS) entry which is preliminary data.</text>
</comment>
<dbReference type="InterPro" id="IPR029063">
    <property type="entry name" value="SAM-dependent_MTases_sf"/>
</dbReference>
<dbReference type="RefSeq" id="WP_059925435.1">
    <property type="nucleotide sequence ID" value="NZ_LPBG01000047.1"/>
</dbReference>
<reference evidence="1 2" key="1">
    <citation type="submission" date="2015-11" db="EMBL/GenBank/DDBJ databases">
        <title>Expanding the genomic diversity of Burkholderia species for the development of highly accurate diagnostics.</title>
        <authorList>
            <person name="Sahl J."/>
            <person name="Keim P."/>
            <person name="Wagner D."/>
        </authorList>
    </citation>
    <scope>NUCLEOTIDE SEQUENCE [LARGE SCALE GENOMIC DNA]</scope>
    <source>
        <strain evidence="1 2">MSMB1808WGS</strain>
    </source>
</reference>
<dbReference type="AlphaFoldDB" id="A0AAW3MWF6"/>
<accession>A0AAW3MWF6</accession>
<protein>
    <recommendedName>
        <fullName evidence="3">Class I SAM-dependent methyltransferase</fullName>
    </recommendedName>
</protein>
<dbReference type="SUPFAM" id="SSF53335">
    <property type="entry name" value="S-adenosyl-L-methionine-dependent methyltransferases"/>
    <property type="match status" value="1"/>
</dbReference>